<dbReference type="KEGG" id="gtt:GUITHDRAFT_121056"/>
<dbReference type="PaxDb" id="55529-EKX32753"/>
<proteinExistence type="predicted"/>
<dbReference type="SUPFAM" id="SSF52540">
    <property type="entry name" value="P-loop containing nucleoside triphosphate hydrolases"/>
    <property type="match status" value="1"/>
</dbReference>
<dbReference type="RefSeq" id="XP_005819733.1">
    <property type="nucleotide sequence ID" value="XM_005819676.1"/>
</dbReference>
<dbReference type="EnsemblProtists" id="EKX32753">
    <property type="protein sequence ID" value="EKX32753"/>
    <property type="gene ID" value="GUITHDRAFT_121056"/>
</dbReference>
<dbReference type="InterPro" id="IPR027417">
    <property type="entry name" value="P-loop_NTPase"/>
</dbReference>
<dbReference type="Gene3D" id="3.40.50.300">
    <property type="entry name" value="P-loop containing nucleotide triphosphate hydrolases"/>
    <property type="match status" value="1"/>
</dbReference>
<evidence type="ECO:0000256" key="2">
    <source>
        <dbReference type="SAM" id="Coils"/>
    </source>
</evidence>
<comment type="subcellular location">
    <subcellularLocation>
        <location evidence="1">Plastid</location>
        <location evidence="1">Chloroplast</location>
    </subcellularLocation>
</comment>
<reference evidence="4 6" key="1">
    <citation type="journal article" date="2012" name="Nature">
        <title>Algal genomes reveal evolutionary mosaicism and the fate of nucleomorphs.</title>
        <authorList>
            <consortium name="DOE Joint Genome Institute"/>
            <person name="Curtis B.A."/>
            <person name="Tanifuji G."/>
            <person name="Burki F."/>
            <person name="Gruber A."/>
            <person name="Irimia M."/>
            <person name="Maruyama S."/>
            <person name="Arias M.C."/>
            <person name="Ball S.G."/>
            <person name="Gile G.H."/>
            <person name="Hirakawa Y."/>
            <person name="Hopkins J.F."/>
            <person name="Kuo A."/>
            <person name="Rensing S.A."/>
            <person name="Schmutz J."/>
            <person name="Symeonidi A."/>
            <person name="Elias M."/>
            <person name="Eveleigh R.J."/>
            <person name="Herman E.K."/>
            <person name="Klute M.J."/>
            <person name="Nakayama T."/>
            <person name="Obornik M."/>
            <person name="Reyes-Prieto A."/>
            <person name="Armbrust E.V."/>
            <person name="Aves S.J."/>
            <person name="Beiko R.G."/>
            <person name="Coutinho P."/>
            <person name="Dacks J.B."/>
            <person name="Durnford D.G."/>
            <person name="Fast N.M."/>
            <person name="Green B.R."/>
            <person name="Grisdale C.J."/>
            <person name="Hempel F."/>
            <person name="Henrissat B."/>
            <person name="Hoppner M.P."/>
            <person name="Ishida K."/>
            <person name="Kim E."/>
            <person name="Koreny L."/>
            <person name="Kroth P.G."/>
            <person name="Liu Y."/>
            <person name="Malik S.B."/>
            <person name="Maier U.G."/>
            <person name="McRose D."/>
            <person name="Mock T."/>
            <person name="Neilson J.A."/>
            <person name="Onodera N.T."/>
            <person name="Poole A.M."/>
            <person name="Pritham E.J."/>
            <person name="Richards T.A."/>
            <person name="Rocap G."/>
            <person name="Roy S.W."/>
            <person name="Sarai C."/>
            <person name="Schaack S."/>
            <person name="Shirato S."/>
            <person name="Slamovits C.H."/>
            <person name="Spencer D.F."/>
            <person name="Suzuki S."/>
            <person name="Worden A.Z."/>
            <person name="Zauner S."/>
            <person name="Barry K."/>
            <person name="Bell C."/>
            <person name="Bharti A.K."/>
            <person name="Crow J.A."/>
            <person name="Grimwood J."/>
            <person name="Kramer R."/>
            <person name="Lindquist E."/>
            <person name="Lucas S."/>
            <person name="Salamov A."/>
            <person name="McFadden G.I."/>
            <person name="Lane C.E."/>
            <person name="Keeling P.J."/>
            <person name="Gray M.W."/>
            <person name="Grigoriev I.V."/>
            <person name="Archibald J.M."/>
        </authorList>
    </citation>
    <scope>NUCLEOTIDE SEQUENCE</scope>
    <source>
        <strain evidence="4 6">CCMP2712</strain>
    </source>
</reference>
<dbReference type="HOGENOM" id="CLU_016639_1_1_1"/>
<keyword evidence="2" id="KW-0175">Coiled coil</keyword>
<dbReference type="Proteomes" id="UP000011087">
    <property type="component" value="Unassembled WGS sequence"/>
</dbReference>
<feature type="coiled-coil region" evidence="2">
    <location>
        <begin position="135"/>
        <end position="162"/>
    </location>
</feature>
<evidence type="ECO:0000256" key="1">
    <source>
        <dbReference type="ARBA" id="ARBA00004229"/>
    </source>
</evidence>
<name>L1I946_GUITC</name>
<dbReference type="GeneID" id="17289496"/>
<keyword evidence="6" id="KW-1185">Reference proteome</keyword>
<accession>L1I946</accession>
<sequence length="657" mass="74025">MAKRVRELEEEETNSAVEQEARGVQTKVNKADQAITAAVQEIKGVVEKINGVVDEIKGVVDEIKGVVEKINGLEDEIKGVEAKIDGVDQTMADVEQEISQAQDPNMKPVLIMKQTKLEGEKQQLAAREKRLRGDKKQLGVRERQLRDKKAKLREEMKEKKQAAFTWTESEARLDGMGFCKEEKYFRLDCSYLRGTNVNSGEQLLLYCRKAFLEQFRFLREQVLEHGALGWIQGSPGTGKTTTTLSFCMTLDRNEWSFKCIRLKARSNTCVVEVTGNKRRTCSVAKESEGEQMKLLLEGLLDGKKSLLVLDGYLTHQESHTRALVACIGWRDADRQNRRLVVVTSMASRGKTYDEEDRELGLKEHIVPSWRIDEYLEAVQFDEFYNKVAPTLEMNVTGEVLGFKMTTRPRSKEERVRHKHYLAGGSCRYMFDMTAAEVLRSLDLALLCAPNLQDLFRGHVGASSGDLTNRLTATLVTQEKVVRFPVSKYVASNLAASAGAVDILRRMLTAFRGPRAMHGEPEVLKACNLVVILNPSQDTDSLPHTRVCLKPISEFQGGWDAIIVDKDDKVVQFFQLTVAKDHSLKLSYFLTALEALGIPPGGTWTIRIVFVVPPEDGMLFRIASVKDDGALEQYMWKKGEERSMVQVASIDFNRGYVS</sequence>
<dbReference type="EMBL" id="JH993173">
    <property type="protein sequence ID" value="EKX32753.1"/>
    <property type="molecule type" value="Genomic_DNA"/>
</dbReference>
<evidence type="ECO:0000313" key="6">
    <source>
        <dbReference type="Proteomes" id="UP000011087"/>
    </source>
</evidence>
<feature type="region of interest" description="Disordered" evidence="3">
    <location>
        <begin position="1"/>
        <end position="24"/>
    </location>
</feature>
<evidence type="ECO:0000313" key="4">
    <source>
        <dbReference type="EMBL" id="EKX32753.1"/>
    </source>
</evidence>
<dbReference type="eggNOG" id="ENOG502SI4E">
    <property type="taxonomic scope" value="Eukaryota"/>
</dbReference>
<organism evidence="4">
    <name type="scientific">Guillardia theta (strain CCMP2712)</name>
    <name type="common">Cryptophyte</name>
    <dbReference type="NCBI Taxonomy" id="905079"/>
    <lineage>
        <taxon>Eukaryota</taxon>
        <taxon>Cryptophyceae</taxon>
        <taxon>Pyrenomonadales</taxon>
        <taxon>Geminigeraceae</taxon>
        <taxon>Guillardia</taxon>
    </lineage>
</organism>
<protein>
    <submittedName>
        <fullName evidence="4 5">Uncharacterized protein</fullName>
    </submittedName>
</protein>
<feature type="coiled-coil region" evidence="2">
    <location>
        <begin position="63"/>
        <end position="97"/>
    </location>
</feature>
<dbReference type="GO" id="GO:0009507">
    <property type="term" value="C:chloroplast"/>
    <property type="evidence" value="ECO:0007669"/>
    <property type="project" value="UniProtKB-SubCell"/>
</dbReference>
<gene>
    <name evidence="4" type="ORF">GUITHDRAFT_121056</name>
</gene>
<reference evidence="5" key="3">
    <citation type="submission" date="2015-06" db="UniProtKB">
        <authorList>
            <consortium name="EnsemblProtists"/>
        </authorList>
    </citation>
    <scope>IDENTIFICATION</scope>
</reference>
<evidence type="ECO:0000313" key="5">
    <source>
        <dbReference type="EnsemblProtists" id="EKX32753"/>
    </source>
</evidence>
<reference evidence="6" key="2">
    <citation type="submission" date="2012-11" db="EMBL/GenBank/DDBJ databases">
        <authorList>
            <person name="Kuo A."/>
            <person name="Curtis B.A."/>
            <person name="Tanifuji G."/>
            <person name="Burki F."/>
            <person name="Gruber A."/>
            <person name="Irimia M."/>
            <person name="Maruyama S."/>
            <person name="Arias M.C."/>
            <person name="Ball S.G."/>
            <person name="Gile G.H."/>
            <person name="Hirakawa Y."/>
            <person name="Hopkins J.F."/>
            <person name="Rensing S.A."/>
            <person name="Schmutz J."/>
            <person name="Symeonidi A."/>
            <person name="Elias M."/>
            <person name="Eveleigh R.J."/>
            <person name="Herman E.K."/>
            <person name="Klute M.J."/>
            <person name="Nakayama T."/>
            <person name="Obornik M."/>
            <person name="Reyes-Prieto A."/>
            <person name="Armbrust E.V."/>
            <person name="Aves S.J."/>
            <person name="Beiko R.G."/>
            <person name="Coutinho P."/>
            <person name="Dacks J.B."/>
            <person name="Durnford D.G."/>
            <person name="Fast N.M."/>
            <person name="Green B.R."/>
            <person name="Grisdale C."/>
            <person name="Hempe F."/>
            <person name="Henrissat B."/>
            <person name="Hoppner M.P."/>
            <person name="Ishida K.-I."/>
            <person name="Kim E."/>
            <person name="Koreny L."/>
            <person name="Kroth P.G."/>
            <person name="Liu Y."/>
            <person name="Malik S.-B."/>
            <person name="Maier U.G."/>
            <person name="McRose D."/>
            <person name="Mock T."/>
            <person name="Neilson J.A."/>
            <person name="Onodera N.T."/>
            <person name="Poole A.M."/>
            <person name="Pritham E.J."/>
            <person name="Richards T.A."/>
            <person name="Rocap G."/>
            <person name="Roy S.W."/>
            <person name="Sarai C."/>
            <person name="Schaack S."/>
            <person name="Shirato S."/>
            <person name="Slamovits C.H."/>
            <person name="Spencer D.F."/>
            <person name="Suzuki S."/>
            <person name="Worden A.Z."/>
            <person name="Zauner S."/>
            <person name="Barry K."/>
            <person name="Bell C."/>
            <person name="Bharti A.K."/>
            <person name="Crow J.A."/>
            <person name="Grimwood J."/>
            <person name="Kramer R."/>
            <person name="Lindquist E."/>
            <person name="Lucas S."/>
            <person name="Salamov A."/>
            <person name="McFadden G.I."/>
            <person name="Lane C.E."/>
            <person name="Keeling P.J."/>
            <person name="Gray M.W."/>
            <person name="Grigoriev I.V."/>
            <person name="Archibald J.M."/>
        </authorList>
    </citation>
    <scope>NUCLEOTIDE SEQUENCE</scope>
    <source>
        <strain evidence="6">CCMP2712</strain>
    </source>
</reference>
<evidence type="ECO:0000256" key="3">
    <source>
        <dbReference type="SAM" id="MobiDB-lite"/>
    </source>
</evidence>
<dbReference type="AlphaFoldDB" id="L1I946"/>